<reference evidence="2" key="1">
    <citation type="submission" date="2018-01" db="EMBL/GenBank/DDBJ databases">
        <authorList>
            <person name="Regsiter A."/>
            <person name="William W."/>
        </authorList>
    </citation>
    <scope>NUCLEOTIDE SEQUENCE</scope>
    <source>
        <strain evidence="2">TRIP AH-1</strain>
    </source>
</reference>
<dbReference type="Pfam" id="PF09823">
    <property type="entry name" value="DUF2357"/>
    <property type="match status" value="1"/>
</dbReference>
<proteinExistence type="predicted"/>
<dbReference type="Pfam" id="PF04411">
    <property type="entry name" value="PDDEXK_7"/>
    <property type="match status" value="1"/>
</dbReference>
<name>A0A445MTA2_9BACT</name>
<dbReference type="EMBL" id="OJIN01000054">
    <property type="protein sequence ID" value="SPD72652.1"/>
    <property type="molecule type" value="Genomic_DNA"/>
</dbReference>
<evidence type="ECO:0000259" key="1">
    <source>
        <dbReference type="Pfam" id="PF09823"/>
    </source>
</evidence>
<evidence type="ECO:0000313" key="2">
    <source>
        <dbReference type="EMBL" id="SPD72652.1"/>
    </source>
</evidence>
<dbReference type="InterPro" id="IPR007505">
    <property type="entry name" value="PDDEXK_7"/>
</dbReference>
<sequence length="554" mass="63016">MTFPLYDPGCRMAIGLEPLSLSEEEIQSADPSSAGEIDENRTFFVRFYGDVIPDFFHSISKKVEPPREFPGNLFEVRFKNMVGLTRLGEVNLRIVNRKIGETLYNAMLTSLTEKVADLVFSLGKITGQSYTKGLSGDTIPYIQFLFLKKYLLAKPLDIFAISGLITANPHRRLLSALERIGIDQATRIDPSSLPSLFSTSNFTMLRPDHFLVDSSLGQRILMKTGKTLFPIEIQSEKKYLTVDTHENRFIKFFLKDLAGRLSDERLRRLPGDSESYLNPSIIQDVAEMAEGIEWFRTASFWAEVGEMHLIPTNSQVLQHRDGYRQLFELYTLLQLATRCDFDFMDFDRLLETKDTATLFEYWCFFVIRDLIERQRKPIRWNTEVVNGPWEKSLPASLTISYEGDVSLSFNRSFGGSIGFNPTSPPHNLLVPSESYSYNYRPDIVVTKGDHMLIFDAKYKGQQNRFYGEDEDGNIRSPNPEDIGKMHTYREAILNVAGAFILYPGADSICFNSHTARQPFQGVGALPLRPNDEGGPNLTHGEALARVLSYFLDED</sequence>
<accession>A0A445MTA2</accession>
<gene>
    <name evidence="2" type="ORF">PITCH_A1470001</name>
</gene>
<feature type="domain" description="DUF2357" evidence="1">
    <location>
        <begin position="77"/>
        <end position="330"/>
    </location>
</feature>
<organism evidence="2">
    <name type="scientific">uncultured Desulfobacterium sp</name>
    <dbReference type="NCBI Taxonomy" id="201089"/>
    <lineage>
        <taxon>Bacteria</taxon>
        <taxon>Pseudomonadati</taxon>
        <taxon>Thermodesulfobacteriota</taxon>
        <taxon>Desulfobacteria</taxon>
        <taxon>Desulfobacterales</taxon>
        <taxon>Desulfobacteriaceae</taxon>
        <taxon>Desulfobacterium</taxon>
        <taxon>environmental samples</taxon>
    </lineage>
</organism>
<dbReference type="InterPro" id="IPR018633">
    <property type="entry name" value="DUF2357"/>
</dbReference>
<protein>
    <recommendedName>
        <fullName evidence="1">DUF2357 domain-containing protein</fullName>
    </recommendedName>
</protein>
<dbReference type="AlphaFoldDB" id="A0A445MTA2"/>